<evidence type="ECO:0000256" key="2">
    <source>
        <dbReference type="ARBA" id="ARBA00022840"/>
    </source>
</evidence>
<organism evidence="4 5">
    <name type="scientific">Funneliformis geosporum</name>
    <dbReference type="NCBI Taxonomy" id="1117311"/>
    <lineage>
        <taxon>Eukaryota</taxon>
        <taxon>Fungi</taxon>
        <taxon>Fungi incertae sedis</taxon>
        <taxon>Mucoromycota</taxon>
        <taxon>Glomeromycotina</taxon>
        <taxon>Glomeromycetes</taxon>
        <taxon>Glomerales</taxon>
        <taxon>Glomeraceae</taxon>
        <taxon>Funneliformis</taxon>
    </lineage>
</organism>
<dbReference type="PROSITE" id="PS50011">
    <property type="entry name" value="PROTEIN_KINASE_DOM"/>
    <property type="match status" value="2"/>
</dbReference>
<dbReference type="PROSITE" id="PS00109">
    <property type="entry name" value="PROTEIN_KINASE_TYR"/>
    <property type="match status" value="1"/>
</dbReference>
<dbReference type="PANTHER" id="PTHR44329">
    <property type="entry name" value="SERINE/THREONINE-PROTEIN KINASE TNNI3K-RELATED"/>
    <property type="match status" value="1"/>
</dbReference>
<reference evidence="4" key="1">
    <citation type="submission" date="2022-08" db="EMBL/GenBank/DDBJ databases">
        <authorList>
            <person name="Kallberg Y."/>
            <person name="Tangrot J."/>
            <person name="Rosling A."/>
        </authorList>
    </citation>
    <scope>NUCLEOTIDE SEQUENCE</scope>
    <source>
        <strain evidence="4">Wild A</strain>
    </source>
</reference>
<dbReference type="GO" id="GO:0097527">
    <property type="term" value="P:necroptotic signaling pathway"/>
    <property type="evidence" value="ECO:0007669"/>
    <property type="project" value="TreeGrafter"/>
</dbReference>
<accession>A0A9W4SGV0</accession>
<dbReference type="PRINTS" id="PR00109">
    <property type="entry name" value="TYRKINASE"/>
</dbReference>
<feature type="domain" description="Protein kinase" evidence="3">
    <location>
        <begin position="27"/>
        <end position="298"/>
    </location>
</feature>
<dbReference type="Proteomes" id="UP001153678">
    <property type="component" value="Unassembled WGS sequence"/>
</dbReference>
<keyword evidence="1" id="KW-0547">Nucleotide-binding</keyword>
<dbReference type="SUPFAM" id="SSF56112">
    <property type="entry name" value="Protein kinase-like (PK-like)"/>
    <property type="match status" value="2"/>
</dbReference>
<dbReference type="EMBL" id="CAMKVN010000558">
    <property type="protein sequence ID" value="CAI2169190.1"/>
    <property type="molecule type" value="Genomic_DNA"/>
</dbReference>
<proteinExistence type="predicted"/>
<evidence type="ECO:0000259" key="3">
    <source>
        <dbReference type="PROSITE" id="PS50011"/>
    </source>
</evidence>
<dbReference type="Gene3D" id="1.10.510.10">
    <property type="entry name" value="Transferase(Phosphotransferase) domain 1"/>
    <property type="match status" value="2"/>
</dbReference>
<protein>
    <submittedName>
        <fullName evidence="4">9191_t:CDS:1</fullName>
    </submittedName>
</protein>
<dbReference type="GO" id="GO:0005524">
    <property type="term" value="F:ATP binding"/>
    <property type="evidence" value="ECO:0007669"/>
    <property type="project" value="UniProtKB-KW"/>
</dbReference>
<keyword evidence="5" id="KW-1185">Reference proteome</keyword>
<dbReference type="InterPro" id="IPR051681">
    <property type="entry name" value="Ser/Thr_Kinases-Pseudokinases"/>
</dbReference>
<name>A0A9W4SGV0_9GLOM</name>
<dbReference type="InterPro" id="IPR008266">
    <property type="entry name" value="Tyr_kinase_AS"/>
</dbReference>
<evidence type="ECO:0000256" key="1">
    <source>
        <dbReference type="ARBA" id="ARBA00022741"/>
    </source>
</evidence>
<feature type="domain" description="Protein kinase" evidence="3">
    <location>
        <begin position="333"/>
        <end position="590"/>
    </location>
</feature>
<sequence length="681" mass="79131">MSSEPQRLYPPLYYRPLPPIPKKKLSFKRDTRNNNGLYNTEVTTIQPHELTDPFGKTHDCRGSIVKKCLKYSIDVACIPITIPDDNFSKIQDQLTILEKLRDSSNILKFYGLSRFGNQLFMIFEWAELGNLLEVSIAFGICRGISFLNSCLILHHDIRCANIMMTPHLEPKITNFRYAIDKNKINNEYYESVSNVDDIINWMAPEKILNSRYNEKCEMFSFGMLLWELAFEIIPYKGWDVQRIKNHVLNNHRENLNIKLNNEEKLQESYFKIIKNTWHHNPQERSNLQSVLLDLDKLVSNYHQNGFSQKDKAIKWIEGAIKQRVIKSIGWSELKFHERVGAGNFGTVFKAFWPNIHNYVVYKKLLISSDIQFKIWEAFKHELQIQSRAHDCENIIRVLGISKNLNNEYSIVMEYANEGDLSLYLSNNFEKLDWNKKFRLALDITNGLHYLHKENILHRDLHARNIVIHQGKAKITDFGNSKSMNTMTKIHDHIFGNISYIAPEVLRKKPYTKYSDIYSLGVLLWELSSGKPPFKTQVDYTIVTTILSGNREERMPDTPNEYYELYNECWDDRPERRHKVEYVYDVLEKLLLVNNDDVLVQRGTQPISIPGYLTPPPSNISIMSSRSDVSLINNDSSTSIDTSTNVGSSVAVSSSVKVNSLQISIKVCSKRIWARLTGRQER</sequence>
<dbReference type="InterPro" id="IPR011009">
    <property type="entry name" value="Kinase-like_dom_sf"/>
</dbReference>
<keyword evidence="2" id="KW-0067">ATP-binding</keyword>
<evidence type="ECO:0000313" key="4">
    <source>
        <dbReference type="EMBL" id="CAI2169190.1"/>
    </source>
</evidence>
<dbReference type="PANTHER" id="PTHR44329:SF298">
    <property type="entry name" value="MIXED LINEAGE KINASE DOMAIN-LIKE PROTEIN"/>
    <property type="match status" value="1"/>
</dbReference>
<evidence type="ECO:0000313" key="5">
    <source>
        <dbReference type="Proteomes" id="UP001153678"/>
    </source>
</evidence>
<comment type="caution">
    <text evidence="4">The sequence shown here is derived from an EMBL/GenBank/DDBJ whole genome shotgun (WGS) entry which is preliminary data.</text>
</comment>
<dbReference type="Pfam" id="PF07714">
    <property type="entry name" value="PK_Tyr_Ser-Thr"/>
    <property type="match status" value="2"/>
</dbReference>
<dbReference type="AlphaFoldDB" id="A0A9W4SGV0"/>
<dbReference type="InterPro" id="IPR001245">
    <property type="entry name" value="Ser-Thr/Tyr_kinase_cat_dom"/>
</dbReference>
<dbReference type="GO" id="GO:0004672">
    <property type="term" value="F:protein kinase activity"/>
    <property type="evidence" value="ECO:0007669"/>
    <property type="project" value="InterPro"/>
</dbReference>
<gene>
    <name evidence="4" type="ORF">FWILDA_LOCUS3955</name>
</gene>
<dbReference type="OrthoDB" id="4062651at2759"/>
<dbReference type="InterPro" id="IPR000719">
    <property type="entry name" value="Prot_kinase_dom"/>
</dbReference>